<gene>
    <name evidence="4" type="ORF">D0868_03119</name>
    <name evidence="3" type="ORF">D0869_00396</name>
</gene>
<evidence type="ECO:0000313" key="5">
    <source>
        <dbReference type="Proteomes" id="UP000281245"/>
    </source>
</evidence>
<feature type="compositionally biased region" description="Polar residues" evidence="1">
    <location>
        <begin position="1"/>
        <end position="30"/>
    </location>
</feature>
<dbReference type="Proteomes" id="UP000282582">
    <property type="component" value="Unassembled WGS sequence"/>
</dbReference>
<feature type="region of interest" description="Disordered" evidence="1">
    <location>
        <begin position="642"/>
        <end position="672"/>
    </location>
</feature>
<feature type="region of interest" description="Disordered" evidence="1">
    <location>
        <begin position="349"/>
        <end position="402"/>
    </location>
</feature>
<name>A0A3M6XGY4_HORWE</name>
<evidence type="ECO:0000313" key="4">
    <source>
        <dbReference type="EMBL" id="RMY11482.1"/>
    </source>
</evidence>
<feature type="region of interest" description="Disordered" evidence="1">
    <location>
        <begin position="485"/>
        <end position="509"/>
    </location>
</feature>
<feature type="region of interest" description="Disordered" evidence="1">
    <location>
        <begin position="1"/>
        <end position="32"/>
    </location>
</feature>
<organism evidence="3 5">
    <name type="scientific">Hortaea werneckii</name>
    <name type="common">Black yeast</name>
    <name type="synonym">Cladosporium werneckii</name>
    <dbReference type="NCBI Taxonomy" id="91943"/>
    <lineage>
        <taxon>Eukaryota</taxon>
        <taxon>Fungi</taxon>
        <taxon>Dikarya</taxon>
        <taxon>Ascomycota</taxon>
        <taxon>Pezizomycotina</taxon>
        <taxon>Dothideomycetes</taxon>
        <taxon>Dothideomycetidae</taxon>
        <taxon>Mycosphaerellales</taxon>
        <taxon>Teratosphaeriaceae</taxon>
        <taxon>Hortaea</taxon>
    </lineage>
</organism>
<feature type="transmembrane region" description="Helical" evidence="2">
    <location>
        <begin position="866"/>
        <end position="887"/>
    </location>
</feature>
<dbReference type="Proteomes" id="UP000281245">
    <property type="component" value="Unassembled WGS sequence"/>
</dbReference>
<evidence type="ECO:0000256" key="1">
    <source>
        <dbReference type="SAM" id="MobiDB-lite"/>
    </source>
</evidence>
<sequence length="918" mass="101332">MDIPQSTHQHAGMQWSDTGSGKDSAISSPVSPLPVRDLMPGQSPVIQTLHDNKQWVDLDYLSPKLIRELCRQYGPPPEQDSASTISKGAAKVRAWARHSKLGIDIRLRRKLNLEHDEVTDIRLVPEPRPVPLEKPAPVAELPGQPHEIQELPDNSRARELACPPARGFSGSSLDDNVDPLPRYEPASSTGNGTSFGCHATAPDAGSRSASREAYSPTPDRALSPSATRFNGAVNRETLGEIQKRVHTDTDFGNVSSSSAEFQALHVKLEQANERLDQERSAKERFEKLLADVRRELNSERDASRNDRGISSTNPFLDGLRVSNTASYETQTGVTPPSPGQTINADALNQDTVLLDRRRSKGAPKSKARKPSISYTRSKRTRTRNSDLVRRQPTVPKRLPVDAGRDETLASLLHSQVKLLGPDHQLANQAKSELARYRSEPLGINEKTLLTTLRQSRALAADILGSGHSRVEAFSRDLLAAENSYEQVADNDRHEDPLQDPSQTGEITHDQSSFLQAEAQFRRDRAQQKTSLPVLKTTFHPVTKDPSPILASAVEAPTADPWIMYASPHKSNMSTMKKMASALWAVLTRVIEILQWIQSHYGPPQPVTQDRSRVKWTCSCGEELFDDFVELRPGAARELEAYLNRPRTYTGGSPTSPSSSQGSRSFTGSSVGGVPSANTSWSSFGFQNTSPGGEDKLKVPGASTGSSFSLPFFNQPEPPWLLTCANEGRSTPKLAHLDMAPHNIRSDRDLAMALRNHYFEINNKWWRALKLRGLATIDFVQFEVHQNRFADIRKSPDMPLPGQDYAFEPGDLMPPVGSKYLLHLFRHPQDYDGEMITYLRIPKKTGRLGLGRGWGISLVEGFEASKVWMMFCIFFAAGSLVFGAVWASKKQDVQGAFGVAAWVCTLAGLALGWLQASLS</sequence>
<keyword evidence="2" id="KW-0812">Transmembrane</keyword>
<proteinExistence type="predicted"/>
<feature type="compositionally biased region" description="Polar residues" evidence="1">
    <location>
        <begin position="499"/>
        <end position="509"/>
    </location>
</feature>
<reference evidence="5 6" key="1">
    <citation type="journal article" date="2018" name="BMC Genomics">
        <title>Genomic evidence for intraspecific hybridization in a clonal and extremely halotolerant yeast.</title>
        <authorList>
            <person name="Gostincar C."/>
            <person name="Stajich J.E."/>
            <person name="Zupancic J."/>
            <person name="Zalar P."/>
            <person name="Gunde-Cimerman N."/>
        </authorList>
    </citation>
    <scope>NUCLEOTIDE SEQUENCE [LARGE SCALE GENOMIC DNA]</scope>
    <source>
        <strain evidence="4 6">EXF-6654</strain>
        <strain evidence="3 5">EXF-6656</strain>
    </source>
</reference>
<feature type="compositionally biased region" description="Basic and acidic residues" evidence="1">
    <location>
        <begin position="297"/>
        <end position="307"/>
    </location>
</feature>
<keyword evidence="2" id="KW-0472">Membrane</keyword>
<evidence type="ECO:0000313" key="3">
    <source>
        <dbReference type="EMBL" id="RMX90067.1"/>
    </source>
</evidence>
<dbReference type="AlphaFoldDB" id="A0A3M6XGY4"/>
<dbReference type="OrthoDB" id="9988102at2759"/>
<feature type="region of interest" description="Disordered" evidence="1">
    <location>
        <begin position="297"/>
        <end position="321"/>
    </location>
</feature>
<feature type="compositionally biased region" description="Low complexity" evidence="1">
    <location>
        <begin position="647"/>
        <end position="668"/>
    </location>
</feature>
<keyword evidence="2" id="KW-1133">Transmembrane helix</keyword>
<accession>A0A3M6XGY4</accession>
<feature type="compositionally biased region" description="Basic residues" evidence="1">
    <location>
        <begin position="357"/>
        <end position="369"/>
    </location>
</feature>
<evidence type="ECO:0000256" key="2">
    <source>
        <dbReference type="SAM" id="Phobius"/>
    </source>
</evidence>
<evidence type="ECO:0000313" key="6">
    <source>
        <dbReference type="Proteomes" id="UP000282582"/>
    </source>
</evidence>
<dbReference type="EMBL" id="QWIJ01000011">
    <property type="protein sequence ID" value="RMX90067.1"/>
    <property type="molecule type" value="Genomic_DNA"/>
</dbReference>
<feature type="compositionally biased region" description="Basic and acidic residues" evidence="1">
    <location>
        <begin position="147"/>
        <end position="159"/>
    </location>
</feature>
<dbReference type="VEuPathDB" id="FungiDB:BTJ68_07875"/>
<feature type="transmembrane region" description="Helical" evidence="2">
    <location>
        <begin position="894"/>
        <end position="915"/>
    </location>
</feature>
<protein>
    <submittedName>
        <fullName evidence="3">Uncharacterized protein</fullName>
    </submittedName>
</protein>
<dbReference type="EMBL" id="QWIK01000172">
    <property type="protein sequence ID" value="RMY11482.1"/>
    <property type="molecule type" value="Genomic_DNA"/>
</dbReference>
<feature type="region of interest" description="Disordered" evidence="1">
    <location>
        <begin position="126"/>
        <end position="231"/>
    </location>
</feature>
<comment type="caution">
    <text evidence="3">The sequence shown here is derived from an EMBL/GenBank/DDBJ whole genome shotgun (WGS) entry which is preliminary data.</text>
</comment>